<evidence type="ECO:0000256" key="2">
    <source>
        <dbReference type="ARBA" id="ARBA00022448"/>
    </source>
</evidence>
<name>A0A1M7SFH5_FERGO</name>
<keyword evidence="3" id="KW-1003">Cell membrane</keyword>
<keyword evidence="2" id="KW-0813">Transport</keyword>
<evidence type="ECO:0000256" key="4">
    <source>
        <dbReference type="ARBA" id="ARBA00022692"/>
    </source>
</evidence>
<evidence type="ECO:0000256" key="1">
    <source>
        <dbReference type="ARBA" id="ARBA00004651"/>
    </source>
</evidence>
<dbReference type="InterPro" id="IPR027417">
    <property type="entry name" value="P-loop_NTPase"/>
</dbReference>
<dbReference type="InterPro" id="IPR011527">
    <property type="entry name" value="ABC1_TM_dom"/>
</dbReference>
<dbReference type="InterPro" id="IPR003439">
    <property type="entry name" value="ABC_transporter-like_ATP-bd"/>
</dbReference>
<dbReference type="PROSITE" id="PS50893">
    <property type="entry name" value="ABC_TRANSPORTER_2"/>
    <property type="match status" value="1"/>
</dbReference>
<feature type="transmembrane region" description="Helical" evidence="9">
    <location>
        <begin position="128"/>
        <end position="147"/>
    </location>
</feature>
<keyword evidence="7 9" id="KW-1133">Transmembrane helix</keyword>
<feature type="transmembrane region" description="Helical" evidence="9">
    <location>
        <begin position="50"/>
        <end position="74"/>
    </location>
</feature>
<feature type="transmembrane region" description="Helical" evidence="9">
    <location>
        <begin position="276"/>
        <end position="294"/>
    </location>
</feature>
<dbReference type="InterPro" id="IPR039421">
    <property type="entry name" value="Type_1_exporter"/>
</dbReference>
<dbReference type="FunFam" id="3.40.50.300:FF:000854">
    <property type="entry name" value="Multidrug ABC transporter ATP-binding protein"/>
    <property type="match status" value="1"/>
</dbReference>
<dbReference type="SMART" id="SM00382">
    <property type="entry name" value="AAA"/>
    <property type="match status" value="1"/>
</dbReference>
<dbReference type="RefSeq" id="WP_072758674.1">
    <property type="nucleotide sequence ID" value="NZ_FRDJ01000003.1"/>
</dbReference>
<gene>
    <name evidence="12" type="ORF">SAMN02745226_00862</name>
</gene>
<dbReference type="Pfam" id="PF00664">
    <property type="entry name" value="ABC_membrane"/>
    <property type="match status" value="1"/>
</dbReference>
<dbReference type="GO" id="GO:0016887">
    <property type="term" value="F:ATP hydrolysis activity"/>
    <property type="evidence" value="ECO:0007669"/>
    <property type="project" value="InterPro"/>
</dbReference>
<dbReference type="PROSITE" id="PS50929">
    <property type="entry name" value="ABC_TM1F"/>
    <property type="match status" value="1"/>
</dbReference>
<evidence type="ECO:0000256" key="7">
    <source>
        <dbReference type="ARBA" id="ARBA00022989"/>
    </source>
</evidence>
<evidence type="ECO:0000256" key="6">
    <source>
        <dbReference type="ARBA" id="ARBA00022840"/>
    </source>
</evidence>
<feature type="domain" description="ABC transmembrane type-1" evidence="11">
    <location>
        <begin position="14"/>
        <end position="296"/>
    </location>
</feature>
<keyword evidence="5" id="KW-0547">Nucleotide-binding</keyword>
<dbReference type="PANTHER" id="PTHR43394">
    <property type="entry name" value="ATP-DEPENDENT PERMEASE MDL1, MITOCHONDRIAL"/>
    <property type="match status" value="1"/>
</dbReference>
<organism evidence="12 13">
    <name type="scientific">Fervidobacterium gondwanense DSM 13020</name>
    <dbReference type="NCBI Taxonomy" id="1121883"/>
    <lineage>
        <taxon>Bacteria</taxon>
        <taxon>Thermotogati</taxon>
        <taxon>Thermotogota</taxon>
        <taxon>Thermotogae</taxon>
        <taxon>Thermotogales</taxon>
        <taxon>Fervidobacteriaceae</taxon>
        <taxon>Fervidobacterium</taxon>
    </lineage>
</organism>
<dbReference type="SUPFAM" id="SSF52540">
    <property type="entry name" value="P-loop containing nucleoside triphosphate hydrolases"/>
    <property type="match status" value="1"/>
</dbReference>
<reference evidence="13" key="1">
    <citation type="submission" date="2016-12" db="EMBL/GenBank/DDBJ databases">
        <authorList>
            <person name="Varghese N."/>
            <person name="Submissions S."/>
        </authorList>
    </citation>
    <scope>NUCLEOTIDE SEQUENCE [LARGE SCALE GENOMIC DNA]</scope>
    <source>
        <strain evidence="13">DSM 13020</strain>
    </source>
</reference>
<dbReference type="GO" id="GO:0015421">
    <property type="term" value="F:ABC-type oligopeptide transporter activity"/>
    <property type="evidence" value="ECO:0007669"/>
    <property type="project" value="TreeGrafter"/>
</dbReference>
<dbReference type="Gene3D" id="3.40.50.300">
    <property type="entry name" value="P-loop containing nucleotide triphosphate hydrolases"/>
    <property type="match status" value="1"/>
</dbReference>
<evidence type="ECO:0000313" key="13">
    <source>
        <dbReference type="Proteomes" id="UP000184207"/>
    </source>
</evidence>
<keyword evidence="6 12" id="KW-0067">ATP-binding</keyword>
<dbReference type="CDD" id="cd18548">
    <property type="entry name" value="ABC_6TM_Tm287_like"/>
    <property type="match status" value="1"/>
</dbReference>
<keyword evidence="4 9" id="KW-0812">Transmembrane</keyword>
<keyword evidence="13" id="KW-1185">Reference proteome</keyword>
<evidence type="ECO:0000256" key="8">
    <source>
        <dbReference type="ARBA" id="ARBA00023136"/>
    </source>
</evidence>
<evidence type="ECO:0000259" key="11">
    <source>
        <dbReference type="PROSITE" id="PS50929"/>
    </source>
</evidence>
<dbReference type="GO" id="GO:0005524">
    <property type="term" value="F:ATP binding"/>
    <property type="evidence" value="ECO:0007669"/>
    <property type="project" value="UniProtKB-KW"/>
</dbReference>
<dbReference type="GO" id="GO:0005886">
    <property type="term" value="C:plasma membrane"/>
    <property type="evidence" value="ECO:0007669"/>
    <property type="project" value="UniProtKB-SubCell"/>
</dbReference>
<dbReference type="Gene3D" id="1.20.1560.10">
    <property type="entry name" value="ABC transporter type 1, transmembrane domain"/>
    <property type="match status" value="1"/>
</dbReference>
<feature type="transmembrane region" description="Helical" evidence="9">
    <location>
        <begin position="153"/>
        <end position="179"/>
    </location>
</feature>
<feature type="domain" description="ABC transporter" evidence="10">
    <location>
        <begin position="342"/>
        <end position="577"/>
    </location>
</feature>
<evidence type="ECO:0000259" key="10">
    <source>
        <dbReference type="PROSITE" id="PS50893"/>
    </source>
</evidence>
<evidence type="ECO:0000256" key="3">
    <source>
        <dbReference type="ARBA" id="ARBA00022475"/>
    </source>
</evidence>
<dbReference type="PROSITE" id="PS00211">
    <property type="entry name" value="ABC_TRANSPORTER_1"/>
    <property type="match status" value="1"/>
</dbReference>
<dbReference type="InterPro" id="IPR036640">
    <property type="entry name" value="ABC1_TM_sf"/>
</dbReference>
<dbReference type="OrthoDB" id="40044at2"/>
<dbReference type="SUPFAM" id="SSF90123">
    <property type="entry name" value="ABC transporter transmembrane region"/>
    <property type="match status" value="1"/>
</dbReference>
<dbReference type="PANTHER" id="PTHR43394:SF1">
    <property type="entry name" value="ATP-BINDING CASSETTE SUB-FAMILY B MEMBER 10, MITOCHONDRIAL"/>
    <property type="match status" value="1"/>
</dbReference>
<dbReference type="Proteomes" id="UP000184207">
    <property type="component" value="Unassembled WGS sequence"/>
</dbReference>
<evidence type="ECO:0000256" key="9">
    <source>
        <dbReference type="SAM" id="Phobius"/>
    </source>
</evidence>
<dbReference type="STRING" id="1121883.SAMN02745226_00862"/>
<sequence>MISKFVLKYWYLILITVLLVAVQAVISLYLPDLMSDIVDKGIVKGDTGYIWHVGGKMLFVSFIGVLSSIIASYTSSVVSMGLGKDLRNSVFEKVSAFSMEEMSKFSTSSLITRTTNDVMQVQQATTMILRMVVMAPIMAVGGIIMAVNKDAKLTGILAFSLPVMLGGLGLLAAIIAPLFKSMQKKIDKLNLIVRERVTGIRVIRAFNKEEYEKERFKKANLDLTNTSLWINRIGSILFPYMMIVMNFTTIGIIWFGAKQIDAGTLQVGQMMAVMQYVMQIMFSFIMISVIFIFLPRASVSAKRISEVLKVQPKIISPISSELSQKSTLIKKNNSNDSLVRVVEFENVTFRYPGAKEPVLNNISFKAYPGQVTAIIGATGSGKTTLLNLIPRFYDATSGSVKLDGVDVKEIPFEVLRRNIGYATQKPVIFTGTILENIRFGRDWIDDTMVERAADIAQVLEFASKYPEGLNYHIEQAGLNLSGGQKQRISLARAIAGNPKIYLFDDTFSALDFKTDAKIRLRLFKETKDATVIIVAQRVATIMNADQIIVLKDGEIVGIGNHDELMRDNETYREIVYSQLSTEETR</sequence>
<proteinExistence type="predicted"/>
<feature type="transmembrane region" description="Helical" evidence="9">
    <location>
        <begin position="237"/>
        <end position="256"/>
    </location>
</feature>
<dbReference type="InterPro" id="IPR003593">
    <property type="entry name" value="AAA+_ATPase"/>
</dbReference>
<evidence type="ECO:0000256" key="5">
    <source>
        <dbReference type="ARBA" id="ARBA00022741"/>
    </source>
</evidence>
<protein>
    <submittedName>
        <fullName evidence="12">ATP-binding cassette, subfamily B</fullName>
    </submittedName>
</protein>
<dbReference type="Pfam" id="PF00005">
    <property type="entry name" value="ABC_tran"/>
    <property type="match status" value="1"/>
</dbReference>
<feature type="transmembrane region" description="Helical" evidence="9">
    <location>
        <begin position="9"/>
        <end position="30"/>
    </location>
</feature>
<dbReference type="EMBL" id="FRDJ01000003">
    <property type="protein sequence ID" value="SHN57231.1"/>
    <property type="molecule type" value="Genomic_DNA"/>
</dbReference>
<accession>A0A1M7SFH5</accession>
<comment type="subcellular location">
    <subcellularLocation>
        <location evidence="1">Cell membrane</location>
        <topology evidence="1">Multi-pass membrane protein</topology>
    </subcellularLocation>
</comment>
<keyword evidence="8 9" id="KW-0472">Membrane</keyword>
<dbReference type="InterPro" id="IPR017871">
    <property type="entry name" value="ABC_transporter-like_CS"/>
</dbReference>
<dbReference type="FunFam" id="1.20.1560.10:FF:000040">
    <property type="entry name" value="Multidrug ABC transporter ATP-binding protein"/>
    <property type="match status" value="1"/>
</dbReference>
<dbReference type="AlphaFoldDB" id="A0A1M7SFH5"/>
<evidence type="ECO:0000313" key="12">
    <source>
        <dbReference type="EMBL" id="SHN57231.1"/>
    </source>
</evidence>